<dbReference type="AlphaFoldDB" id="A0A1E5BCN8"/>
<evidence type="ECO:0000313" key="3">
    <source>
        <dbReference type="Proteomes" id="UP000094741"/>
    </source>
</evidence>
<dbReference type="EMBL" id="AJYQ02000114">
    <property type="protein sequence ID" value="OEE32341.1"/>
    <property type="molecule type" value="Genomic_DNA"/>
</dbReference>
<dbReference type="STRING" id="1187848.A1QO_11515"/>
<dbReference type="RefSeq" id="WP_017034445.1">
    <property type="nucleotide sequence ID" value="NZ_AJYQ02000114.1"/>
</dbReference>
<comment type="caution">
    <text evidence="2">The sequence shown here is derived from an EMBL/GenBank/DDBJ whole genome shotgun (WGS) entry which is preliminary data.</text>
</comment>
<accession>A0A1E5BCN8</accession>
<feature type="transmembrane region" description="Helical" evidence="1">
    <location>
        <begin position="38"/>
        <end position="58"/>
    </location>
</feature>
<dbReference type="Proteomes" id="UP000094741">
    <property type="component" value="Unassembled WGS sequence"/>
</dbReference>
<name>A0A1E5BCN8_9VIBR</name>
<reference evidence="2 3" key="1">
    <citation type="journal article" date="2012" name="Science">
        <title>Ecological populations of bacteria act as socially cohesive units of antibiotic production and resistance.</title>
        <authorList>
            <person name="Cordero O.X."/>
            <person name="Wildschutte H."/>
            <person name="Kirkup B."/>
            <person name="Proehl S."/>
            <person name="Ngo L."/>
            <person name="Hussain F."/>
            <person name="Le Roux F."/>
            <person name="Mincer T."/>
            <person name="Polz M.F."/>
        </authorList>
    </citation>
    <scope>NUCLEOTIDE SEQUENCE [LARGE SCALE GENOMIC DNA]</scope>
    <source>
        <strain evidence="2 3">ZF-129</strain>
    </source>
</reference>
<organism evidence="2 3">
    <name type="scientific">Vibrio genomosp. F10 str. ZF-129</name>
    <dbReference type="NCBI Taxonomy" id="1187848"/>
    <lineage>
        <taxon>Bacteria</taxon>
        <taxon>Pseudomonadati</taxon>
        <taxon>Pseudomonadota</taxon>
        <taxon>Gammaproteobacteria</taxon>
        <taxon>Vibrionales</taxon>
        <taxon>Vibrionaceae</taxon>
        <taxon>Vibrio</taxon>
    </lineage>
</organism>
<feature type="transmembrane region" description="Helical" evidence="1">
    <location>
        <begin position="94"/>
        <end position="111"/>
    </location>
</feature>
<keyword evidence="1" id="KW-0472">Membrane</keyword>
<evidence type="ECO:0000256" key="1">
    <source>
        <dbReference type="SAM" id="Phobius"/>
    </source>
</evidence>
<sequence length="116" mass="12873">MKILDLKINRLAHLGLRFVDGFIVAFGSLYIMNEMQGQVLSIVVMGAAMSAFSGLNVLWRCNSINGERNVSTMLFGAIVSSITFYALWYGHEALNGMVMLFNVLFGLYLLFAPAKK</sequence>
<feature type="transmembrane region" description="Helical" evidence="1">
    <location>
        <begin position="70"/>
        <end position="88"/>
    </location>
</feature>
<gene>
    <name evidence="2" type="ORF">A1QO_11515</name>
</gene>
<keyword evidence="1" id="KW-1133">Transmembrane helix</keyword>
<feature type="transmembrane region" description="Helical" evidence="1">
    <location>
        <begin position="12"/>
        <end position="32"/>
    </location>
</feature>
<keyword evidence="1" id="KW-0812">Transmembrane</keyword>
<evidence type="ECO:0000313" key="2">
    <source>
        <dbReference type="EMBL" id="OEE32341.1"/>
    </source>
</evidence>
<protein>
    <submittedName>
        <fullName evidence="2">Uncharacterized protein</fullName>
    </submittedName>
</protein>
<proteinExistence type="predicted"/>